<reference evidence="1" key="1">
    <citation type="journal article" date="2022" name="Plant J.">
        <title>Strategies of tolerance reflected in two North American maple genomes.</title>
        <authorList>
            <person name="McEvoy S.L."/>
            <person name="Sezen U.U."/>
            <person name="Trouern-Trend A."/>
            <person name="McMahon S.M."/>
            <person name="Schaberg P.G."/>
            <person name="Yang J."/>
            <person name="Wegrzyn J.L."/>
            <person name="Swenson N.G."/>
        </authorList>
    </citation>
    <scope>NUCLEOTIDE SEQUENCE</scope>
    <source>
        <strain evidence="1">NS2018</strain>
    </source>
</reference>
<keyword evidence="2" id="KW-1185">Reference proteome</keyword>
<comment type="caution">
    <text evidence="1">The sequence shown here is derived from an EMBL/GenBank/DDBJ whole genome shotgun (WGS) entry which is preliminary data.</text>
</comment>
<name>A0AA39VNU6_ACESA</name>
<gene>
    <name evidence="1" type="ORF">LWI29_024683</name>
</gene>
<proteinExistence type="predicted"/>
<accession>A0AA39VNU6</accession>
<organism evidence="1 2">
    <name type="scientific">Acer saccharum</name>
    <name type="common">Sugar maple</name>
    <dbReference type="NCBI Taxonomy" id="4024"/>
    <lineage>
        <taxon>Eukaryota</taxon>
        <taxon>Viridiplantae</taxon>
        <taxon>Streptophyta</taxon>
        <taxon>Embryophyta</taxon>
        <taxon>Tracheophyta</taxon>
        <taxon>Spermatophyta</taxon>
        <taxon>Magnoliopsida</taxon>
        <taxon>eudicotyledons</taxon>
        <taxon>Gunneridae</taxon>
        <taxon>Pentapetalae</taxon>
        <taxon>rosids</taxon>
        <taxon>malvids</taxon>
        <taxon>Sapindales</taxon>
        <taxon>Sapindaceae</taxon>
        <taxon>Hippocastanoideae</taxon>
        <taxon>Acereae</taxon>
        <taxon>Acer</taxon>
    </lineage>
</organism>
<reference evidence="1" key="2">
    <citation type="submission" date="2023-06" db="EMBL/GenBank/DDBJ databases">
        <authorList>
            <person name="Swenson N.G."/>
            <person name="Wegrzyn J.L."/>
            <person name="Mcevoy S.L."/>
        </authorList>
    </citation>
    <scope>NUCLEOTIDE SEQUENCE</scope>
    <source>
        <strain evidence="1">NS2018</strain>
        <tissue evidence="1">Leaf</tissue>
    </source>
</reference>
<dbReference type="AlphaFoldDB" id="A0AA39VNU6"/>
<evidence type="ECO:0000313" key="1">
    <source>
        <dbReference type="EMBL" id="KAK0592749.1"/>
    </source>
</evidence>
<protein>
    <submittedName>
        <fullName evidence="1">Uncharacterized protein</fullName>
    </submittedName>
</protein>
<sequence>MDPNLCWLKTLQAWKLRRSLEMLKNAKIEKPEISLEVDNKLADHQENQQKIRIIPFGMGGVGKKEWTYSRCCIRSNCSFSVTI</sequence>
<evidence type="ECO:0000313" key="2">
    <source>
        <dbReference type="Proteomes" id="UP001168877"/>
    </source>
</evidence>
<dbReference type="EMBL" id="JAUESC010000380">
    <property type="protein sequence ID" value="KAK0592749.1"/>
    <property type="molecule type" value="Genomic_DNA"/>
</dbReference>
<dbReference type="Proteomes" id="UP001168877">
    <property type="component" value="Unassembled WGS sequence"/>
</dbReference>